<organism evidence="2 3">
    <name type="scientific">Rhizobium acidisoli</name>
    <dbReference type="NCBI Taxonomy" id="1538158"/>
    <lineage>
        <taxon>Bacteria</taxon>
        <taxon>Pseudomonadati</taxon>
        <taxon>Pseudomonadota</taxon>
        <taxon>Alphaproteobacteria</taxon>
        <taxon>Hyphomicrobiales</taxon>
        <taxon>Rhizobiaceae</taxon>
        <taxon>Rhizobium/Agrobacterium group</taxon>
        <taxon>Rhizobium</taxon>
    </lineage>
</organism>
<geneLocation type="plasmid" evidence="3">
    <name>prapfh23d</name>
</geneLocation>
<feature type="transmembrane region" description="Helical" evidence="1">
    <location>
        <begin position="42"/>
        <end position="67"/>
    </location>
</feature>
<evidence type="ECO:0000256" key="1">
    <source>
        <dbReference type="SAM" id="Phobius"/>
    </source>
</evidence>
<feature type="transmembrane region" description="Helical" evidence="1">
    <location>
        <begin position="74"/>
        <end position="94"/>
    </location>
</feature>
<keyword evidence="1" id="KW-0812">Transmembrane</keyword>
<feature type="transmembrane region" description="Helical" evidence="1">
    <location>
        <begin position="100"/>
        <end position="121"/>
    </location>
</feature>
<dbReference type="RefSeq" id="WP_054184333.1">
    <property type="nucleotide sequence ID" value="NZ_CP035002.1"/>
</dbReference>
<dbReference type="EMBL" id="CP035002">
    <property type="protein sequence ID" value="QAS82648.1"/>
    <property type="molecule type" value="Genomic_DNA"/>
</dbReference>
<accession>A0AAE6C4P0</accession>
<keyword evidence="1" id="KW-0472">Membrane</keyword>
<dbReference type="Proteomes" id="UP000220927">
    <property type="component" value="Plasmid pRapFH23d"/>
</dbReference>
<keyword evidence="3" id="KW-1185">Reference proteome</keyword>
<evidence type="ECO:0000313" key="2">
    <source>
        <dbReference type="EMBL" id="QAS82648.1"/>
    </source>
</evidence>
<gene>
    <name evidence="2" type="ORF">CO657_33110</name>
</gene>
<name>A0AAE6C4P0_9HYPH</name>
<keyword evidence="1" id="KW-1133">Transmembrane helix</keyword>
<proteinExistence type="predicted"/>
<dbReference type="KEGG" id="rad:CO657_33110"/>
<dbReference type="AlphaFoldDB" id="A0AAE6C4P0"/>
<keyword evidence="2" id="KW-0614">Plasmid</keyword>
<sequence length="135" mass="15874">MSRKFQIIWWILALAVLLGQIHKVHATYFSPSPLSMAEWFDWLMSFPECVVVCLFAARIQVGSVFWWRTYSFIYPIYALLVVCVCVRLYLFRYIPDGHPIPYGIALAMVILMKVMSFQAIWQYARDNKMCRYATA</sequence>
<protein>
    <submittedName>
        <fullName evidence="2">Uncharacterized protein</fullName>
    </submittedName>
</protein>
<reference evidence="2 3" key="1">
    <citation type="submission" date="2019-01" db="EMBL/GenBank/DDBJ databases">
        <title>Genomic insights into the origins and evolution of symbiotic genes in the Phaseolus vulgaris microsymbionts.</title>
        <authorList>
            <person name="Tong W."/>
        </authorList>
    </citation>
    <scope>NUCLEOTIDE SEQUENCE [LARGE SCALE GENOMIC DNA]</scope>
    <source>
        <strain evidence="2 3">FH23</strain>
        <plasmid evidence="3">prapfh23d</plasmid>
    </source>
</reference>
<evidence type="ECO:0000313" key="3">
    <source>
        <dbReference type="Proteomes" id="UP000220927"/>
    </source>
</evidence>